<keyword evidence="5" id="KW-0285">Flavoprotein</keyword>
<evidence type="ECO:0000256" key="4">
    <source>
        <dbReference type="ARBA" id="ARBA00023062"/>
    </source>
</evidence>
<feature type="region of interest" description="Disordered" evidence="6">
    <location>
        <begin position="168"/>
        <end position="193"/>
    </location>
</feature>
<dbReference type="PANTHER" id="PTHR13914">
    <property type="entry name" value="PROLINE OXIDASE"/>
    <property type="match status" value="1"/>
</dbReference>
<dbReference type="GO" id="GO:0005739">
    <property type="term" value="C:mitochondrion"/>
    <property type="evidence" value="ECO:0007669"/>
    <property type="project" value="TreeGrafter"/>
</dbReference>
<sequence>MLRASLGSLKLRYPVLTRSRQLSLGSRSVRHGGVTRRAVARTTLFTLTLGSAFLVSSIYADSIADDENKKEDSTKSLGSLVRAYTVYSLCSIPALVDASPKILSVLSSVPGLKQITEAFVRVTFFNQFVGADSAEEALPLIHSLRAANRGVLFAYSIEVDENEATGGSASFSLPSTDNSVDSSTSTLPSVSPHVDDAQSKRIVDEMLHCIDVAADFEAGLSNGADGVASGQGHVPVDAAAVGRGRRTWVAVKMTALLPDAHALIAWSSHIIASRKGSPSPEGRIPFPGAPRIDDMAAILDSKAAASPLTPDQIRHIRELYADLYRICMRAKERGVKVIVDAEYSWYQPAIDSLTLALMREFNSLDQSSSTGAQVQPLVYGTFQAYLRRTPAHLALALEDARKNNYALGVKLVRGAYHPHELAAHEAALAFDRAHGQIHTAVTAPRPSLSISPDILPPVWLEKKETDEAYNHCVGMLIKTVKEDVGRRDDVKGGSVMSTWKKCWHSGWLGAAKNTKIDTAVEPRAPGIGILFGTHNWGSCALIMKELVRNGLAVEDHRVSGSVGLGGNEQVPIQLQNEVVERVAIGQLYGMSDDLTEWVVSRIISNTPFVIKYVPYGALADVMPYLSRRAIENKSMLGDGNAEHERQRARQEIWKKIFG</sequence>
<keyword evidence="3 5" id="KW-0560">Oxidoreductase</keyword>
<gene>
    <name evidence="8" type="ORF">GALMADRAFT_256542</name>
</gene>
<evidence type="ECO:0000256" key="3">
    <source>
        <dbReference type="ARBA" id="ARBA00023002"/>
    </source>
</evidence>
<dbReference type="InterPro" id="IPR015659">
    <property type="entry name" value="Proline_oxidase"/>
</dbReference>
<dbReference type="GO" id="GO:0010133">
    <property type="term" value="P:L-proline catabolic process to L-glutamate"/>
    <property type="evidence" value="ECO:0007669"/>
    <property type="project" value="TreeGrafter"/>
</dbReference>
<organism evidence="8 9">
    <name type="scientific">Galerina marginata (strain CBS 339.88)</name>
    <dbReference type="NCBI Taxonomy" id="685588"/>
    <lineage>
        <taxon>Eukaryota</taxon>
        <taxon>Fungi</taxon>
        <taxon>Dikarya</taxon>
        <taxon>Basidiomycota</taxon>
        <taxon>Agaricomycotina</taxon>
        <taxon>Agaricomycetes</taxon>
        <taxon>Agaricomycetidae</taxon>
        <taxon>Agaricales</taxon>
        <taxon>Agaricineae</taxon>
        <taxon>Strophariaceae</taxon>
        <taxon>Galerina</taxon>
    </lineage>
</organism>
<dbReference type="Gene3D" id="3.20.20.220">
    <property type="match status" value="1"/>
</dbReference>
<feature type="compositionally biased region" description="Low complexity" evidence="6">
    <location>
        <begin position="175"/>
        <end position="186"/>
    </location>
</feature>
<evidence type="ECO:0000313" key="9">
    <source>
        <dbReference type="Proteomes" id="UP000027222"/>
    </source>
</evidence>
<dbReference type="EC" id="1.5.5.2" evidence="2 5"/>
<feature type="domain" description="Proline dehydrogenase" evidence="7">
    <location>
        <begin position="457"/>
        <end position="636"/>
    </location>
</feature>
<reference evidence="9" key="1">
    <citation type="journal article" date="2014" name="Proc. Natl. Acad. Sci. U.S.A.">
        <title>Extensive sampling of basidiomycete genomes demonstrates inadequacy of the white-rot/brown-rot paradigm for wood decay fungi.</title>
        <authorList>
            <person name="Riley R."/>
            <person name="Salamov A.A."/>
            <person name="Brown D.W."/>
            <person name="Nagy L.G."/>
            <person name="Floudas D."/>
            <person name="Held B.W."/>
            <person name="Levasseur A."/>
            <person name="Lombard V."/>
            <person name="Morin E."/>
            <person name="Otillar R."/>
            <person name="Lindquist E.A."/>
            <person name="Sun H."/>
            <person name="LaButti K.M."/>
            <person name="Schmutz J."/>
            <person name="Jabbour D."/>
            <person name="Luo H."/>
            <person name="Baker S.E."/>
            <person name="Pisabarro A.G."/>
            <person name="Walton J.D."/>
            <person name="Blanchette R.A."/>
            <person name="Henrissat B."/>
            <person name="Martin F."/>
            <person name="Cullen D."/>
            <person name="Hibbett D.S."/>
            <person name="Grigoriev I.V."/>
        </authorList>
    </citation>
    <scope>NUCLEOTIDE SEQUENCE [LARGE SCALE GENOMIC DNA]</scope>
    <source>
        <strain evidence="9">CBS 339.88</strain>
    </source>
</reference>
<dbReference type="STRING" id="685588.A0A067SLX4"/>
<dbReference type="HOGENOM" id="CLU_018202_1_1_1"/>
<comment type="function">
    <text evidence="5">Converts proline to delta-1-pyrroline-5-carboxylate.</text>
</comment>
<dbReference type="Pfam" id="PF01619">
    <property type="entry name" value="Pro_dh"/>
    <property type="match status" value="2"/>
</dbReference>
<dbReference type="SUPFAM" id="SSF51730">
    <property type="entry name" value="FAD-linked oxidoreductase"/>
    <property type="match status" value="1"/>
</dbReference>
<comment type="cofactor">
    <cofactor evidence="5">
        <name>FAD</name>
        <dbReference type="ChEBI" id="CHEBI:57692"/>
    </cofactor>
</comment>
<dbReference type="InterPro" id="IPR029041">
    <property type="entry name" value="FAD-linked_oxidoreductase-like"/>
</dbReference>
<dbReference type="GO" id="GO:0071949">
    <property type="term" value="F:FAD binding"/>
    <property type="evidence" value="ECO:0007669"/>
    <property type="project" value="TreeGrafter"/>
</dbReference>
<keyword evidence="5" id="KW-0274">FAD</keyword>
<dbReference type="AlphaFoldDB" id="A0A067SLX4"/>
<dbReference type="InterPro" id="IPR002872">
    <property type="entry name" value="Proline_DH_dom"/>
</dbReference>
<dbReference type="GO" id="GO:0004657">
    <property type="term" value="F:proline dehydrogenase activity"/>
    <property type="evidence" value="ECO:0007669"/>
    <property type="project" value="UniProtKB-EC"/>
</dbReference>
<proteinExistence type="inferred from homology"/>
<evidence type="ECO:0000256" key="5">
    <source>
        <dbReference type="RuleBase" id="RU364054"/>
    </source>
</evidence>
<name>A0A067SLX4_GALM3</name>
<comment type="similarity">
    <text evidence="1 5">Belongs to the proline oxidase family.</text>
</comment>
<evidence type="ECO:0000256" key="2">
    <source>
        <dbReference type="ARBA" id="ARBA00012695"/>
    </source>
</evidence>
<evidence type="ECO:0000256" key="6">
    <source>
        <dbReference type="SAM" id="MobiDB-lite"/>
    </source>
</evidence>
<accession>A0A067SLX4</accession>
<protein>
    <recommendedName>
        <fullName evidence="2 5">Proline dehydrogenase</fullName>
        <ecNumber evidence="2 5">1.5.5.2</ecNumber>
    </recommendedName>
</protein>
<evidence type="ECO:0000313" key="8">
    <source>
        <dbReference type="EMBL" id="KDR68719.1"/>
    </source>
</evidence>
<feature type="domain" description="Proline dehydrogenase" evidence="7">
    <location>
        <begin position="268"/>
        <end position="423"/>
    </location>
</feature>
<evidence type="ECO:0000256" key="1">
    <source>
        <dbReference type="ARBA" id="ARBA00005869"/>
    </source>
</evidence>
<dbReference type="Proteomes" id="UP000027222">
    <property type="component" value="Unassembled WGS sequence"/>
</dbReference>
<keyword evidence="9" id="KW-1185">Reference proteome</keyword>
<keyword evidence="4 5" id="KW-0642">Proline metabolism</keyword>
<dbReference type="OrthoDB" id="5464at2759"/>
<dbReference type="PANTHER" id="PTHR13914:SF0">
    <property type="entry name" value="PROLINE DEHYDROGENASE 1, MITOCHONDRIAL"/>
    <property type="match status" value="1"/>
</dbReference>
<evidence type="ECO:0000259" key="7">
    <source>
        <dbReference type="Pfam" id="PF01619"/>
    </source>
</evidence>
<comment type="catalytic activity">
    <reaction evidence="5">
        <text>L-proline + a quinone = (S)-1-pyrroline-5-carboxylate + a quinol + H(+)</text>
        <dbReference type="Rhea" id="RHEA:23784"/>
        <dbReference type="ChEBI" id="CHEBI:15378"/>
        <dbReference type="ChEBI" id="CHEBI:17388"/>
        <dbReference type="ChEBI" id="CHEBI:24646"/>
        <dbReference type="ChEBI" id="CHEBI:60039"/>
        <dbReference type="ChEBI" id="CHEBI:132124"/>
        <dbReference type="EC" id="1.5.5.2"/>
    </reaction>
</comment>
<dbReference type="EMBL" id="KL142406">
    <property type="protein sequence ID" value="KDR68719.1"/>
    <property type="molecule type" value="Genomic_DNA"/>
</dbReference>